<evidence type="ECO:0000259" key="2">
    <source>
        <dbReference type="Pfam" id="PF04994"/>
    </source>
</evidence>
<dbReference type="Pfam" id="PF04993">
    <property type="entry name" value="TfoX_N"/>
    <property type="match status" value="1"/>
</dbReference>
<feature type="domain" description="TfoX C-terminal" evidence="2">
    <location>
        <begin position="119"/>
        <end position="196"/>
    </location>
</feature>
<accession>A0A7D5DWG7</accession>
<evidence type="ECO:0000313" key="3">
    <source>
        <dbReference type="EMBL" id="QLB39839.1"/>
    </source>
</evidence>
<dbReference type="Proteomes" id="UP000509660">
    <property type="component" value="Chromosome"/>
</dbReference>
<proteinExistence type="predicted"/>
<feature type="domain" description="TfoX N-terminal" evidence="1">
    <location>
        <begin position="19"/>
        <end position="105"/>
    </location>
</feature>
<evidence type="ECO:0000259" key="1">
    <source>
        <dbReference type="Pfam" id="PF04993"/>
    </source>
</evidence>
<dbReference type="EMBL" id="CP055306">
    <property type="protein sequence ID" value="QLB39839.1"/>
    <property type="molecule type" value="Genomic_DNA"/>
</dbReference>
<dbReference type="Pfam" id="PF04994">
    <property type="entry name" value="TfoX_C"/>
    <property type="match status" value="1"/>
</dbReference>
<dbReference type="RefSeq" id="WP_176809491.1">
    <property type="nucleotide sequence ID" value="NZ_CP055306.1"/>
</dbReference>
<organism evidence="3 4">
    <name type="scientific">Mannheimia pernigra</name>
    <dbReference type="NCBI Taxonomy" id="111844"/>
    <lineage>
        <taxon>Bacteria</taxon>
        <taxon>Pseudomonadati</taxon>
        <taxon>Pseudomonadota</taxon>
        <taxon>Gammaproteobacteria</taxon>
        <taxon>Pasteurellales</taxon>
        <taxon>Pasteurellaceae</taxon>
        <taxon>Mannheimia</taxon>
    </lineage>
</organism>
<keyword evidence="4" id="KW-1185">Reference proteome</keyword>
<dbReference type="AlphaFoldDB" id="A0A7D5DWG7"/>
<dbReference type="PIRSF" id="PIRSF028788">
    <property type="entry name" value="TfoX_Sxy"/>
    <property type="match status" value="1"/>
</dbReference>
<dbReference type="InterPro" id="IPR026256">
    <property type="entry name" value="TfoX-like_gammaprotbact"/>
</dbReference>
<evidence type="ECO:0000313" key="4">
    <source>
        <dbReference type="Proteomes" id="UP000509660"/>
    </source>
</evidence>
<dbReference type="GO" id="GO:0030420">
    <property type="term" value="P:establishment of competence for transformation"/>
    <property type="evidence" value="ECO:0007669"/>
    <property type="project" value="InterPro"/>
</dbReference>
<dbReference type="InterPro" id="IPR047525">
    <property type="entry name" value="TfoX-like"/>
</dbReference>
<gene>
    <name evidence="3" type="ORF">HV559_02550</name>
</gene>
<dbReference type="PANTHER" id="PTHR36121:SF1">
    <property type="entry name" value="PROTEIN SXY"/>
    <property type="match status" value="1"/>
</dbReference>
<dbReference type="Gene3D" id="1.10.150.20">
    <property type="entry name" value="5' to 3' exonuclease, C-terminal subdomain"/>
    <property type="match status" value="1"/>
</dbReference>
<sequence>MKTVNEIRQEIAPVFKPVLGEFRIKTYFSYYAIFKHNLMIALYQNGTTYLRISRNDMQSITLHPETYNLSDDKIGLQSKKFYFIPNTILTNTSQFRSLVQSTLDELQSEKQKIDNKRSTQIRTLPNMNLKLERMLKKVGIHSIQDFSETGYISTFIKLIMQGFDATEDLLFKLNGALNHQYIYTFTIQQKKELLQEANEALYASGLRKKFNTAI</sequence>
<dbReference type="PANTHER" id="PTHR36121">
    <property type="entry name" value="PROTEIN SXY"/>
    <property type="match status" value="1"/>
</dbReference>
<reference evidence="3 4" key="1">
    <citation type="submission" date="2020-06" db="EMBL/GenBank/DDBJ databases">
        <title>Mannheimia pernigra sp. nov. isolated from bovine respiratory tract.</title>
        <authorList>
            <person name="Kuhnert P."/>
            <person name="Akarsu-Egger H."/>
        </authorList>
    </citation>
    <scope>NUCLEOTIDE SEQUENCE [LARGE SCALE GENOMIC DNA]</scope>
    <source>
        <strain evidence="3 4">BNO311</strain>
    </source>
</reference>
<dbReference type="InterPro" id="IPR007076">
    <property type="entry name" value="TfoX_N"/>
</dbReference>
<dbReference type="Gene3D" id="3.30.1460.30">
    <property type="entry name" value="YgaC/TfoX-N like chaperone"/>
    <property type="match status" value="1"/>
</dbReference>
<name>A0A7D5DWG7_9PAST</name>
<dbReference type="SUPFAM" id="SSF159894">
    <property type="entry name" value="YgaC/TfoX-N like"/>
    <property type="match status" value="1"/>
</dbReference>
<dbReference type="InterPro" id="IPR007077">
    <property type="entry name" value="TfoX_C"/>
</dbReference>
<protein>
    <submittedName>
        <fullName evidence="3">TfoX/Sxy family DNA transformation protein</fullName>
    </submittedName>
</protein>